<proteinExistence type="inferred from homology"/>
<dbReference type="PANTHER" id="PTHR33446">
    <property type="entry name" value="PROTEIN TONB-RELATED"/>
    <property type="match status" value="1"/>
</dbReference>
<comment type="subcellular location">
    <subcellularLocation>
        <location evidence="1">Cell inner membrane</location>
        <topology evidence="1">Single-pass membrane protein</topology>
        <orientation evidence="1">Periplasmic side</orientation>
    </subcellularLocation>
</comment>
<evidence type="ECO:0000256" key="10">
    <source>
        <dbReference type="SAM" id="MobiDB-lite"/>
    </source>
</evidence>
<dbReference type="GO" id="GO:0015031">
    <property type="term" value="P:protein transport"/>
    <property type="evidence" value="ECO:0007669"/>
    <property type="project" value="UniProtKB-KW"/>
</dbReference>
<evidence type="ECO:0000256" key="3">
    <source>
        <dbReference type="ARBA" id="ARBA00022448"/>
    </source>
</evidence>
<keyword evidence="4" id="KW-1003">Cell membrane</keyword>
<reference evidence="13" key="1">
    <citation type="submission" date="2020-02" db="EMBL/GenBank/DDBJ databases">
        <authorList>
            <person name="Meier V. D."/>
        </authorList>
    </citation>
    <scope>NUCLEOTIDE SEQUENCE</scope>
    <source>
        <strain evidence="13">AVDCRST_MAG68</strain>
    </source>
</reference>
<gene>
    <name evidence="13" type="ORF">AVDCRST_MAG68-4884</name>
</gene>
<keyword evidence="6" id="KW-0812">Transmembrane</keyword>
<dbReference type="InterPro" id="IPR031939">
    <property type="entry name" value="Adhesin_E-like"/>
</dbReference>
<dbReference type="PROSITE" id="PS52015">
    <property type="entry name" value="TONB_CTD"/>
    <property type="match status" value="1"/>
</dbReference>
<evidence type="ECO:0000256" key="11">
    <source>
        <dbReference type="SAM" id="SignalP"/>
    </source>
</evidence>
<keyword evidence="5" id="KW-0997">Cell inner membrane</keyword>
<evidence type="ECO:0000256" key="2">
    <source>
        <dbReference type="ARBA" id="ARBA00006555"/>
    </source>
</evidence>
<evidence type="ECO:0000256" key="5">
    <source>
        <dbReference type="ARBA" id="ARBA00022519"/>
    </source>
</evidence>
<keyword evidence="7" id="KW-0653">Protein transport</keyword>
<dbReference type="Pfam" id="PF03544">
    <property type="entry name" value="TonB_C"/>
    <property type="match status" value="1"/>
</dbReference>
<comment type="similarity">
    <text evidence="2">Belongs to the TonB family.</text>
</comment>
<dbReference type="InterPro" id="IPR051045">
    <property type="entry name" value="TonB-dependent_transducer"/>
</dbReference>
<organism evidence="13">
    <name type="scientific">uncultured Gemmatimonadota bacterium</name>
    <dbReference type="NCBI Taxonomy" id="203437"/>
    <lineage>
        <taxon>Bacteria</taxon>
        <taxon>Pseudomonadati</taxon>
        <taxon>Gemmatimonadota</taxon>
        <taxon>environmental samples</taxon>
    </lineage>
</organism>
<dbReference type="AlphaFoldDB" id="A0A6J4MR42"/>
<name>A0A6J4MR42_9BACT</name>
<keyword evidence="9" id="KW-0472">Membrane</keyword>
<evidence type="ECO:0000256" key="6">
    <source>
        <dbReference type="ARBA" id="ARBA00022692"/>
    </source>
</evidence>
<evidence type="ECO:0000256" key="4">
    <source>
        <dbReference type="ARBA" id="ARBA00022475"/>
    </source>
</evidence>
<dbReference type="Pfam" id="PF16747">
    <property type="entry name" value="Adhesin_E"/>
    <property type="match status" value="1"/>
</dbReference>
<dbReference type="EMBL" id="CADCTW010000221">
    <property type="protein sequence ID" value="CAA9366397.1"/>
    <property type="molecule type" value="Genomic_DNA"/>
</dbReference>
<evidence type="ECO:0000256" key="8">
    <source>
        <dbReference type="ARBA" id="ARBA00022989"/>
    </source>
</evidence>
<dbReference type="Gene3D" id="3.30.1150.10">
    <property type="match status" value="1"/>
</dbReference>
<keyword evidence="3" id="KW-0813">Transport</keyword>
<evidence type="ECO:0000256" key="9">
    <source>
        <dbReference type="ARBA" id="ARBA00023136"/>
    </source>
</evidence>
<evidence type="ECO:0000259" key="12">
    <source>
        <dbReference type="PROSITE" id="PS52015"/>
    </source>
</evidence>
<dbReference type="PANTHER" id="PTHR33446:SF2">
    <property type="entry name" value="PROTEIN TONB"/>
    <property type="match status" value="1"/>
</dbReference>
<evidence type="ECO:0000256" key="1">
    <source>
        <dbReference type="ARBA" id="ARBA00004383"/>
    </source>
</evidence>
<dbReference type="InterPro" id="IPR006260">
    <property type="entry name" value="TonB/TolA_C"/>
</dbReference>
<dbReference type="InterPro" id="IPR037682">
    <property type="entry name" value="TonB_C"/>
</dbReference>
<feature type="chain" id="PRO_5026710595" description="TonB C-terminal domain-containing protein" evidence="11">
    <location>
        <begin position="21"/>
        <end position="319"/>
    </location>
</feature>
<dbReference type="NCBIfam" id="TIGR01352">
    <property type="entry name" value="tonB_Cterm"/>
    <property type="match status" value="1"/>
</dbReference>
<dbReference type="SUPFAM" id="SSF74653">
    <property type="entry name" value="TolA/TonB C-terminal domain"/>
    <property type="match status" value="1"/>
</dbReference>
<evidence type="ECO:0000256" key="7">
    <source>
        <dbReference type="ARBA" id="ARBA00022927"/>
    </source>
</evidence>
<feature type="compositionally biased region" description="Low complexity" evidence="10">
    <location>
        <begin position="159"/>
        <end position="182"/>
    </location>
</feature>
<keyword evidence="11" id="KW-0732">Signal</keyword>
<feature type="signal peptide" evidence="11">
    <location>
        <begin position="1"/>
        <end position="20"/>
    </location>
</feature>
<feature type="region of interest" description="Disordered" evidence="10">
    <location>
        <begin position="159"/>
        <end position="197"/>
    </location>
</feature>
<dbReference type="GO" id="GO:0098797">
    <property type="term" value="C:plasma membrane protein complex"/>
    <property type="evidence" value="ECO:0007669"/>
    <property type="project" value="TreeGrafter"/>
</dbReference>
<keyword evidence="8" id="KW-1133">Transmembrane helix</keyword>
<sequence>MRVSAIAIFCLTVLAICAPAAEAQTSHWMRDTASVEYKARARSFREQGCTGCDTAVVVPPRLLNLEEVRVALQRNYPAALRKAGISGSVLIWMIVDSAGTVGRSEVGIAAPIPQFDTAAVRVVRRMRFSPARTRTGPTGSFVSVPITFRFAESASALASEARNTPAQGATAPPAAASPVTAPEQNQRTGPPAEAAPARAMYRSAGWVELRRDSSVSVSIDTRAIRTRGDTLLAWIELLPAEARAGQAAPHARVLTWHAMLCRDQKIRTLLSARYGPDGDPVGNAGRMNNPFEAPAPGSLDAFILQTVCTRYAPGQDERE</sequence>
<protein>
    <recommendedName>
        <fullName evidence="12">TonB C-terminal domain-containing protein</fullName>
    </recommendedName>
</protein>
<evidence type="ECO:0000313" key="13">
    <source>
        <dbReference type="EMBL" id="CAA9366397.1"/>
    </source>
</evidence>
<feature type="domain" description="TonB C-terminal" evidence="12">
    <location>
        <begin position="61"/>
        <end position="157"/>
    </location>
</feature>
<accession>A0A6J4MR42</accession>
<dbReference type="GO" id="GO:0031992">
    <property type="term" value="F:energy transducer activity"/>
    <property type="evidence" value="ECO:0007669"/>
    <property type="project" value="TreeGrafter"/>
</dbReference>
<dbReference type="GO" id="GO:0055085">
    <property type="term" value="P:transmembrane transport"/>
    <property type="evidence" value="ECO:0007669"/>
    <property type="project" value="InterPro"/>
</dbReference>